<feature type="compositionally biased region" description="Basic and acidic residues" evidence="2">
    <location>
        <begin position="507"/>
        <end position="536"/>
    </location>
</feature>
<protein>
    <recommendedName>
        <fullName evidence="5">Potassium voltage-gated channel subfamily H member 7</fullName>
    </recommendedName>
</protein>
<organism evidence="3 4">
    <name type="scientific">Stegodyphus mimosarum</name>
    <name type="common">African social velvet spider</name>
    <dbReference type="NCBI Taxonomy" id="407821"/>
    <lineage>
        <taxon>Eukaryota</taxon>
        <taxon>Metazoa</taxon>
        <taxon>Ecdysozoa</taxon>
        <taxon>Arthropoda</taxon>
        <taxon>Chelicerata</taxon>
        <taxon>Arachnida</taxon>
        <taxon>Araneae</taxon>
        <taxon>Araneomorphae</taxon>
        <taxon>Entelegynae</taxon>
        <taxon>Eresoidea</taxon>
        <taxon>Eresidae</taxon>
        <taxon>Stegodyphus</taxon>
    </lineage>
</organism>
<feature type="region of interest" description="Disordered" evidence="2">
    <location>
        <begin position="94"/>
        <end position="121"/>
    </location>
</feature>
<keyword evidence="4" id="KW-1185">Reference proteome</keyword>
<feature type="compositionally biased region" description="Acidic residues" evidence="2">
    <location>
        <begin position="187"/>
        <end position="203"/>
    </location>
</feature>
<dbReference type="OrthoDB" id="432483at2759"/>
<evidence type="ECO:0000256" key="2">
    <source>
        <dbReference type="SAM" id="MobiDB-lite"/>
    </source>
</evidence>
<feature type="compositionally biased region" description="Polar residues" evidence="2">
    <location>
        <begin position="441"/>
        <end position="456"/>
    </location>
</feature>
<feature type="coiled-coil region" evidence="1">
    <location>
        <begin position="280"/>
        <end position="314"/>
    </location>
</feature>
<gene>
    <name evidence="3" type="ORF">X975_11992</name>
</gene>
<feature type="compositionally biased region" description="Polar residues" evidence="2">
    <location>
        <begin position="466"/>
        <end position="481"/>
    </location>
</feature>
<evidence type="ECO:0000313" key="4">
    <source>
        <dbReference type="Proteomes" id="UP000054359"/>
    </source>
</evidence>
<reference evidence="3 4" key="1">
    <citation type="submission" date="2013-11" db="EMBL/GenBank/DDBJ databases">
        <title>Genome sequencing of Stegodyphus mimosarum.</title>
        <authorList>
            <person name="Bechsgaard J."/>
        </authorList>
    </citation>
    <scope>NUCLEOTIDE SEQUENCE [LARGE SCALE GENOMIC DNA]</scope>
</reference>
<feature type="region of interest" description="Disordered" evidence="2">
    <location>
        <begin position="378"/>
        <end position="536"/>
    </location>
</feature>
<feature type="compositionally biased region" description="Polar residues" evidence="2">
    <location>
        <begin position="249"/>
        <end position="260"/>
    </location>
</feature>
<name>A0A087UER3_STEMI</name>
<dbReference type="AlphaFoldDB" id="A0A087UER3"/>
<feature type="region of interest" description="Disordered" evidence="2">
    <location>
        <begin position="31"/>
        <end position="57"/>
    </location>
</feature>
<dbReference type="OMA" id="ERCRSQP"/>
<feature type="compositionally biased region" description="Low complexity" evidence="2">
    <location>
        <begin position="227"/>
        <end position="248"/>
    </location>
</feature>
<dbReference type="EMBL" id="KK119492">
    <property type="protein sequence ID" value="KFM75852.1"/>
    <property type="molecule type" value="Genomic_DNA"/>
</dbReference>
<feature type="compositionally biased region" description="Polar residues" evidence="2">
    <location>
        <begin position="207"/>
        <end position="226"/>
    </location>
</feature>
<evidence type="ECO:0000313" key="3">
    <source>
        <dbReference type="EMBL" id="KFM75852.1"/>
    </source>
</evidence>
<feature type="compositionally biased region" description="Acidic residues" evidence="2">
    <location>
        <begin position="400"/>
        <end position="410"/>
    </location>
</feature>
<keyword evidence="1" id="KW-0175">Coiled coil</keyword>
<evidence type="ECO:0008006" key="5">
    <source>
        <dbReference type="Google" id="ProtNLM"/>
    </source>
</evidence>
<accession>A0A087UER3</accession>
<proteinExistence type="predicted"/>
<dbReference type="Proteomes" id="UP000054359">
    <property type="component" value="Unassembled WGS sequence"/>
</dbReference>
<evidence type="ECO:0000256" key="1">
    <source>
        <dbReference type="SAM" id="Coils"/>
    </source>
</evidence>
<feature type="region of interest" description="Disordered" evidence="2">
    <location>
        <begin position="140"/>
        <end position="270"/>
    </location>
</feature>
<feature type="compositionally biased region" description="Polar residues" evidence="2">
    <location>
        <begin position="386"/>
        <end position="395"/>
    </location>
</feature>
<feature type="non-terminal residue" evidence="3">
    <location>
        <position position="536"/>
    </location>
</feature>
<sequence>MYAYQYPRPRRKRATRRSFLFGDGVRGFSDFDDDDDQRQYSGHGTIEFTPDKAGQDITPANLDFVSRDEKRPSVKHSISDAIESVTNLTSAMFGGSTTTKMRSRGHSPPPNTKGSSAQDLRVEIWTRPVTLMRSSTSLKHFKEKPLSGTADQVSGSGSTSSHASRKMAVLVSPSQGPSGVTPHTLLDDEEEGAEGDVDEDDEVERGNGTTPCRSRSRLSKSSQGRLTTTSSAPQTSTSGHKSTSSSMTIPLSCSSSNAQTPGDELSPDRPMLCDQSSDDLCKLEVRIDDLSKQVQNLEDKISSEMQSLIQLLNQVIVMKCLPPAETSAPPFIPATTTAASSGIDLPLHMMSFRSSSVQLPLSEKTRVRVYRRAVSLQGTPVPADSSVRQLSGRGSRSQEELVDDIPEAIAEEPVHTHSHAKTVPPSPVVEDTPQPPERCRSQPSYFNQTKSKSAESGPSEKIELQPLTTQCSKKESPSSPDQGVKESLPVGEETSESPVVEFLESSSKAEARSRSVEDLPKKPKTYLFRDSKSSDV</sequence>